<organism evidence="2 3">
    <name type="scientific">Parnassius apollo</name>
    <name type="common">Apollo butterfly</name>
    <name type="synonym">Papilio apollo</name>
    <dbReference type="NCBI Taxonomy" id="110799"/>
    <lineage>
        <taxon>Eukaryota</taxon>
        <taxon>Metazoa</taxon>
        <taxon>Ecdysozoa</taxon>
        <taxon>Arthropoda</taxon>
        <taxon>Hexapoda</taxon>
        <taxon>Insecta</taxon>
        <taxon>Pterygota</taxon>
        <taxon>Neoptera</taxon>
        <taxon>Endopterygota</taxon>
        <taxon>Lepidoptera</taxon>
        <taxon>Glossata</taxon>
        <taxon>Ditrysia</taxon>
        <taxon>Papilionoidea</taxon>
        <taxon>Papilionidae</taxon>
        <taxon>Parnassiinae</taxon>
        <taxon>Parnassini</taxon>
        <taxon>Parnassius</taxon>
        <taxon>Parnassius</taxon>
    </lineage>
</organism>
<feature type="region of interest" description="Disordered" evidence="1">
    <location>
        <begin position="41"/>
        <end position="87"/>
    </location>
</feature>
<reference evidence="2" key="1">
    <citation type="submission" date="2021-04" db="EMBL/GenBank/DDBJ databases">
        <authorList>
            <person name="Tunstrom K."/>
        </authorList>
    </citation>
    <scope>NUCLEOTIDE SEQUENCE</scope>
</reference>
<dbReference type="OrthoDB" id="6776127at2759"/>
<protein>
    <submittedName>
        <fullName evidence="2">(apollo) hypothetical protein</fullName>
    </submittedName>
</protein>
<evidence type="ECO:0000256" key="1">
    <source>
        <dbReference type="SAM" id="MobiDB-lite"/>
    </source>
</evidence>
<feature type="compositionally biased region" description="Polar residues" evidence="1">
    <location>
        <begin position="46"/>
        <end position="87"/>
    </location>
</feature>
<sequence length="87" mass="9578">MNQRSKNLVLLALSNGNQNSVEVQNLANSTRMPCSEHILSHHTNSEKQVTPANLDDLTTTTPEQNDTTLENPSNSPSILYATNETNE</sequence>
<dbReference type="AlphaFoldDB" id="A0A8S3X188"/>
<keyword evidence="3" id="KW-1185">Reference proteome</keyword>
<comment type="caution">
    <text evidence="2">The sequence shown here is derived from an EMBL/GenBank/DDBJ whole genome shotgun (WGS) entry which is preliminary data.</text>
</comment>
<accession>A0A8S3X188</accession>
<dbReference type="Proteomes" id="UP000691718">
    <property type="component" value="Unassembled WGS sequence"/>
</dbReference>
<evidence type="ECO:0000313" key="3">
    <source>
        <dbReference type="Proteomes" id="UP000691718"/>
    </source>
</evidence>
<dbReference type="EMBL" id="CAJQZP010000885">
    <property type="protein sequence ID" value="CAG4992705.1"/>
    <property type="molecule type" value="Genomic_DNA"/>
</dbReference>
<gene>
    <name evidence="2" type="ORF">PAPOLLO_LOCUS12362</name>
</gene>
<evidence type="ECO:0000313" key="2">
    <source>
        <dbReference type="EMBL" id="CAG4992705.1"/>
    </source>
</evidence>
<name>A0A8S3X188_PARAO</name>
<proteinExistence type="predicted"/>